<comment type="caution">
    <text evidence="1">The sequence shown here is derived from an EMBL/GenBank/DDBJ whole genome shotgun (WGS) entry which is preliminary data.</text>
</comment>
<accession>A0ABQ1FW24</accession>
<reference evidence="2" key="1">
    <citation type="journal article" date="2019" name="Int. J. Syst. Evol. Microbiol.">
        <title>The Global Catalogue of Microorganisms (GCM) 10K type strain sequencing project: providing services to taxonomists for standard genome sequencing and annotation.</title>
        <authorList>
            <consortium name="The Broad Institute Genomics Platform"/>
            <consortium name="The Broad Institute Genome Sequencing Center for Infectious Disease"/>
            <person name="Wu L."/>
            <person name="Ma J."/>
        </authorList>
    </citation>
    <scope>NUCLEOTIDE SEQUENCE [LARGE SCALE GENOMIC DNA]</scope>
    <source>
        <strain evidence="2">CGMCC 1.15439</strain>
    </source>
</reference>
<dbReference type="RefSeq" id="WP_188793876.1">
    <property type="nucleotide sequence ID" value="NZ_BMJA01000001.1"/>
</dbReference>
<keyword evidence="2" id="KW-1185">Reference proteome</keyword>
<evidence type="ECO:0000313" key="1">
    <source>
        <dbReference type="EMBL" id="GGA29502.1"/>
    </source>
</evidence>
<dbReference type="Proteomes" id="UP000620046">
    <property type="component" value="Unassembled WGS sequence"/>
</dbReference>
<organism evidence="1 2">
    <name type="scientific">Dyella nitratireducens</name>
    <dbReference type="NCBI Taxonomy" id="1849580"/>
    <lineage>
        <taxon>Bacteria</taxon>
        <taxon>Pseudomonadati</taxon>
        <taxon>Pseudomonadota</taxon>
        <taxon>Gammaproteobacteria</taxon>
        <taxon>Lysobacterales</taxon>
        <taxon>Rhodanobacteraceae</taxon>
        <taxon>Dyella</taxon>
    </lineage>
</organism>
<dbReference type="InterPro" id="IPR014449">
    <property type="entry name" value="UCP007050_HI0931"/>
</dbReference>
<evidence type="ECO:0008006" key="3">
    <source>
        <dbReference type="Google" id="ProtNLM"/>
    </source>
</evidence>
<name>A0ABQ1FW24_9GAMM</name>
<evidence type="ECO:0000313" key="2">
    <source>
        <dbReference type="Proteomes" id="UP000620046"/>
    </source>
</evidence>
<protein>
    <recommendedName>
        <fullName evidence="3">DUF2251 domain-containing protein</fullName>
    </recommendedName>
</protein>
<dbReference type="EMBL" id="BMJA01000001">
    <property type="protein sequence ID" value="GGA29502.1"/>
    <property type="molecule type" value="Genomic_DNA"/>
</dbReference>
<proteinExistence type="predicted"/>
<dbReference type="Pfam" id="PF10008">
    <property type="entry name" value="DUF2251"/>
    <property type="match status" value="1"/>
</dbReference>
<gene>
    <name evidence="1" type="ORF">GCM10010981_18050</name>
</gene>
<sequence>MTIEVVAANEVMVGTPVIVEGSSPKGRFAAVFEDDGQTGYFYALDMSAAGNPIQDVLHVYNVSQIKDGALASTVKIGWSEDGRKVVLLINDFPHALFDFEKRQGYCRSAFLPVSPSKNWSKHEHGWSDLAMDAFFGD</sequence>